<dbReference type="InterPro" id="IPR003501">
    <property type="entry name" value="PTS_EIIB_2/3"/>
</dbReference>
<sequence>MKKIMIVCGNGLGSSMMLEMTVNAVLKEMGVSADVRHTDLFSAKSEIADLFLGAPEIVSGLNDGVRQLAGVRNIMDKTEVRAAITPYLN</sequence>
<dbReference type="Pfam" id="PF02302">
    <property type="entry name" value="PTS_IIB"/>
    <property type="match status" value="1"/>
</dbReference>
<dbReference type="OrthoDB" id="6603449at2"/>
<name>A0A3S8ZQ06_9NEIS</name>
<evidence type="ECO:0000256" key="2">
    <source>
        <dbReference type="ARBA" id="ARBA00022683"/>
    </source>
</evidence>
<dbReference type="InterPro" id="IPR036095">
    <property type="entry name" value="PTS_EIIB-like_sf"/>
</dbReference>
<keyword evidence="4" id="KW-0762">Sugar transport</keyword>
<accession>A0A3S8ZQ06</accession>
<dbReference type="GO" id="GO:0008982">
    <property type="term" value="F:protein-N(PI)-phosphohistidine-sugar phosphotransferase activity"/>
    <property type="evidence" value="ECO:0007669"/>
    <property type="project" value="InterPro"/>
</dbReference>
<dbReference type="CDD" id="cd05563">
    <property type="entry name" value="PTS_IIB_ascorbate"/>
    <property type="match status" value="1"/>
</dbReference>
<keyword evidence="1" id="KW-0808">Transferase</keyword>
<feature type="domain" description="PTS EIIB type-2" evidence="3">
    <location>
        <begin position="2"/>
        <end position="89"/>
    </location>
</feature>
<dbReference type="GO" id="GO:0009401">
    <property type="term" value="P:phosphoenolpyruvate-dependent sugar phosphotransferase system"/>
    <property type="evidence" value="ECO:0007669"/>
    <property type="project" value="UniProtKB-KW"/>
</dbReference>
<evidence type="ECO:0000313" key="5">
    <source>
        <dbReference type="Proteomes" id="UP000282438"/>
    </source>
</evidence>
<keyword evidence="4" id="KW-0813">Transport</keyword>
<evidence type="ECO:0000313" key="4">
    <source>
        <dbReference type="EMBL" id="AZN35556.1"/>
    </source>
</evidence>
<evidence type="ECO:0000259" key="3">
    <source>
        <dbReference type="PROSITE" id="PS51099"/>
    </source>
</evidence>
<dbReference type="SUPFAM" id="SSF52794">
    <property type="entry name" value="PTS system IIB component-like"/>
    <property type="match status" value="1"/>
</dbReference>
<gene>
    <name evidence="4" type="ORF">EJO50_03075</name>
</gene>
<dbReference type="Proteomes" id="UP000282438">
    <property type="component" value="Chromosome"/>
</dbReference>
<keyword evidence="5" id="KW-1185">Reference proteome</keyword>
<dbReference type="RefSeq" id="WP_125971523.1">
    <property type="nucleotide sequence ID" value="NZ_CP034433.1"/>
</dbReference>
<dbReference type="AlphaFoldDB" id="A0A3S8ZQ06"/>
<reference evidence="4 5" key="1">
    <citation type="submission" date="2018-12" db="EMBL/GenBank/DDBJ databases">
        <title>Complete genome sequence of Iodobacter sp. H11R3.</title>
        <authorList>
            <person name="Bae J.-W."/>
        </authorList>
    </citation>
    <scope>NUCLEOTIDE SEQUENCE [LARGE SCALE GENOMIC DNA]</scope>
    <source>
        <strain evidence="4 5">H11R3</strain>
    </source>
</reference>
<organism evidence="4 5">
    <name type="scientific">Iodobacter ciconiae</name>
    <dbReference type="NCBI Taxonomy" id="2496266"/>
    <lineage>
        <taxon>Bacteria</taxon>
        <taxon>Pseudomonadati</taxon>
        <taxon>Pseudomonadota</taxon>
        <taxon>Betaproteobacteria</taxon>
        <taxon>Neisseriales</taxon>
        <taxon>Chitinibacteraceae</taxon>
        <taxon>Iodobacter</taxon>
    </lineage>
</organism>
<dbReference type="KEGG" id="iod:EJO50_03075"/>
<dbReference type="InterPro" id="IPR013011">
    <property type="entry name" value="PTS_EIIB_2"/>
</dbReference>
<proteinExistence type="predicted"/>
<dbReference type="Gene3D" id="3.40.50.2300">
    <property type="match status" value="1"/>
</dbReference>
<keyword evidence="2" id="KW-0598">Phosphotransferase system</keyword>
<dbReference type="EMBL" id="CP034433">
    <property type="protein sequence ID" value="AZN35556.1"/>
    <property type="molecule type" value="Genomic_DNA"/>
</dbReference>
<evidence type="ECO:0000256" key="1">
    <source>
        <dbReference type="ARBA" id="ARBA00022679"/>
    </source>
</evidence>
<dbReference type="PROSITE" id="PS51099">
    <property type="entry name" value="PTS_EIIB_TYPE_2"/>
    <property type="match status" value="1"/>
</dbReference>
<protein>
    <submittedName>
        <fullName evidence="4">PTS sugar transporter subunit IIB</fullName>
    </submittedName>
</protein>